<keyword evidence="2" id="KW-0805">Transcription regulation</keyword>
<evidence type="ECO:0000259" key="5">
    <source>
        <dbReference type="Pfam" id="PF04542"/>
    </source>
</evidence>
<dbReference type="Gene3D" id="1.10.1740.10">
    <property type="match status" value="1"/>
</dbReference>
<dbReference type="InterPro" id="IPR013325">
    <property type="entry name" value="RNA_pol_sigma_r2"/>
</dbReference>
<dbReference type="InterPro" id="IPR013324">
    <property type="entry name" value="RNA_pol_sigma_r3/r4-like"/>
</dbReference>
<accession>A0A1H3W4K3</accession>
<dbReference type="AlphaFoldDB" id="A0A1H3W4K3"/>
<keyword evidence="8" id="KW-1185">Reference proteome</keyword>
<proteinExistence type="inferred from homology"/>
<dbReference type="PANTHER" id="PTHR43133:SF46">
    <property type="entry name" value="RNA POLYMERASE SIGMA-70 FACTOR ECF SUBFAMILY"/>
    <property type="match status" value="1"/>
</dbReference>
<gene>
    <name evidence="7" type="ORF">SAMN05192529_10284</name>
</gene>
<dbReference type="Pfam" id="PF04542">
    <property type="entry name" value="Sigma70_r2"/>
    <property type="match status" value="1"/>
</dbReference>
<dbReference type="SUPFAM" id="SSF88659">
    <property type="entry name" value="Sigma3 and sigma4 domains of RNA polymerase sigma factors"/>
    <property type="match status" value="1"/>
</dbReference>
<protein>
    <submittedName>
        <fullName evidence="7">RNA polymerase sigma-70 factor, ECF subfamily</fullName>
    </submittedName>
</protein>
<evidence type="ECO:0000259" key="6">
    <source>
        <dbReference type="Pfam" id="PF08281"/>
    </source>
</evidence>
<dbReference type="NCBIfam" id="TIGR02937">
    <property type="entry name" value="sigma70-ECF"/>
    <property type="match status" value="1"/>
</dbReference>
<dbReference type="EMBL" id="FNQY01000002">
    <property type="protein sequence ID" value="SDZ81354.1"/>
    <property type="molecule type" value="Genomic_DNA"/>
</dbReference>
<dbReference type="SUPFAM" id="SSF88946">
    <property type="entry name" value="Sigma2 domain of RNA polymerase sigma factors"/>
    <property type="match status" value="1"/>
</dbReference>
<dbReference type="InterPro" id="IPR014284">
    <property type="entry name" value="RNA_pol_sigma-70_dom"/>
</dbReference>
<keyword evidence="4" id="KW-0804">Transcription</keyword>
<dbReference type="GO" id="GO:0003677">
    <property type="term" value="F:DNA binding"/>
    <property type="evidence" value="ECO:0007669"/>
    <property type="project" value="InterPro"/>
</dbReference>
<dbReference type="OrthoDB" id="1056775at2"/>
<evidence type="ECO:0000313" key="7">
    <source>
        <dbReference type="EMBL" id="SDZ81354.1"/>
    </source>
</evidence>
<evidence type="ECO:0000256" key="1">
    <source>
        <dbReference type="ARBA" id="ARBA00010641"/>
    </source>
</evidence>
<sequence>MEATTIIQECKNNQPWAQKALFERFAPVMMNVCRRYIGNHHDSEEVMLSGFMQFFEKIKLFEYRGEGSIQAYLGRIMVNQSLMFLRKHQTMVYADLQENFISESQDALDELSAQEIMRLITALPTGYRVVFNLFVIEGLSHQQIAELLQIKEGTSKSQLSKARRLLQQMITKMENHGIQTK</sequence>
<dbReference type="RefSeq" id="WP_091392961.1">
    <property type="nucleotide sequence ID" value="NZ_FNQY01000002.1"/>
</dbReference>
<feature type="domain" description="RNA polymerase sigma factor 70 region 4 type 2" evidence="6">
    <location>
        <begin position="114"/>
        <end position="166"/>
    </location>
</feature>
<dbReference type="Gene3D" id="1.10.10.10">
    <property type="entry name" value="Winged helix-like DNA-binding domain superfamily/Winged helix DNA-binding domain"/>
    <property type="match status" value="1"/>
</dbReference>
<dbReference type="InterPro" id="IPR036388">
    <property type="entry name" value="WH-like_DNA-bd_sf"/>
</dbReference>
<evidence type="ECO:0000256" key="2">
    <source>
        <dbReference type="ARBA" id="ARBA00023015"/>
    </source>
</evidence>
<dbReference type="InterPro" id="IPR007627">
    <property type="entry name" value="RNA_pol_sigma70_r2"/>
</dbReference>
<evidence type="ECO:0000313" key="8">
    <source>
        <dbReference type="Proteomes" id="UP000199041"/>
    </source>
</evidence>
<comment type="similarity">
    <text evidence="1">Belongs to the sigma-70 factor family. ECF subfamily.</text>
</comment>
<reference evidence="7 8" key="1">
    <citation type="submission" date="2016-10" db="EMBL/GenBank/DDBJ databases">
        <authorList>
            <person name="de Groot N.N."/>
        </authorList>
    </citation>
    <scope>NUCLEOTIDE SEQUENCE [LARGE SCALE GENOMIC DNA]</scope>
    <source>
        <strain evidence="7 8">Vu-144</strain>
    </source>
</reference>
<name>A0A1H3W4K3_9BACT</name>
<dbReference type="GO" id="GO:0006352">
    <property type="term" value="P:DNA-templated transcription initiation"/>
    <property type="evidence" value="ECO:0007669"/>
    <property type="project" value="InterPro"/>
</dbReference>
<dbReference type="Proteomes" id="UP000199041">
    <property type="component" value="Unassembled WGS sequence"/>
</dbReference>
<feature type="domain" description="RNA polymerase sigma-70 region 2" evidence="5">
    <location>
        <begin position="21"/>
        <end position="89"/>
    </location>
</feature>
<evidence type="ECO:0000256" key="4">
    <source>
        <dbReference type="ARBA" id="ARBA00023163"/>
    </source>
</evidence>
<keyword evidence="3" id="KW-0731">Sigma factor</keyword>
<dbReference type="InterPro" id="IPR039425">
    <property type="entry name" value="RNA_pol_sigma-70-like"/>
</dbReference>
<dbReference type="GO" id="GO:0016987">
    <property type="term" value="F:sigma factor activity"/>
    <property type="evidence" value="ECO:0007669"/>
    <property type="project" value="UniProtKB-KW"/>
</dbReference>
<dbReference type="CDD" id="cd06171">
    <property type="entry name" value="Sigma70_r4"/>
    <property type="match status" value="1"/>
</dbReference>
<dbReference type="Pfam" id="PF08281">
    <property type="entry name" value="Sigma70_r4_2"/>
    <property type="match status" value="1"/>
</dbReference>
<organism evidence="7 8">
    <name type="scientific">Arachidicoccus rhizosphaerae</name>
    <dbReference type="NCBI Taxonomy" id="551991"/>
    <lineage>
        <taxon>Bacteria</taxon>
        <taxon>Pseudomonadati</taxon>
        <taxon>Bacteroidota</taxon>
        <taxon>Chitinophagia</taxon>
        <taxon>Chitinophagales</taxon>
        <taxon>Chitinophagaceae</taxon>
        <taxon>Arachidicoccus</taxon>
    </lineage>
</organism>
<dbReference type="PANTHER" id="PTHR43133">
    <property type="entry name" value="RNA POLYMERASE ECF-TYPE SIGMA FACTO"/>
    <property type="match status" value="1"/>
</dbReference>
<dbReference type="InterPro" id="IPR013249">
    <property type="entry name" value="RNA_pol_sigma70_r4_t2"/>
</dbReference>
<dbReference type="STRING" id="551991.SAMN05192529_10284"/>
<evidence type="ECO:0000256" key="3">
    <source>
        <dbReference type="ARBA" id="ARBA00023082"/>
    </source>
</evidence>